<dbReference type="Proteomes" id="UP000679352">
    <property type="component" value="Chromosome"/>
</dbReference>
<evidence type="ECO:0000313" key="1">
    <source>
        <dbReference type="EMBL" id="QWK90725.1"/>
    </source>
</evidence>
<organism evidence="1 2">
    <name type="scientific">Gemmobacter fulvus</name>
    <dbReference type="NCBI Taxonomy" id="2840474"/>
    <lineage>
        <taxon>Bacteria</taxon>
        <taxon>Pseudomonadati</taxon>
        <taxon>Pseudomonadota</taxon>
        <taxon>Alphaproteobacteria</taxon>
        <taxon>Rhodobacterales</taxon>
        <taxon>Paracoccaceae</taxon>
        <taxon>Gemmobacter</taxon>
    </lineage>
</organism>
<keyword evidence="2" id="KW-1185">Reference proteome</keyword>
<gene>
    <name evidence="1" type="ORF">KM031_02085</name>
</gene>
<reference evidence="1" key="1">
    <citation type="submission" date="2021-06" db="EMBL/GenBank/DDBJ databases">
        <title>Direct submission.</title>
        <authorList>
            <person name="Lee C.-S."/>
            <person name="Jin L."/>
        </authorList>
    </citation>
    <scope>NUCLEOTIDE SEQUENCE</scope>
    <source>
        <strain evidence="1">Con5</strain>
    </source>
</reference>
<accession>A0A975S242</accession>
<dbReference type="RefSeq" id="WP_215504028.1">
    <property type="nucleotide sequence ID" value="NZ_CP076361.1"/>
</dbReference>
<sequence length="101" mass="11211">MTLRDLVNKAADRADLSVTNQVAANGLSLLVWTMVEAQQLKLPVGALGIIGEVLKERTGHRYSGGMLRWYRSLLSTDEARVSRYITLPDEYHLLVRASQAA</sequence>
<protein>
    <submittedName>
        <fullName evidence="1">Uncharacterized protein</fullName>
    </submittedName>
</protein>
<dbReference type="KEGG" id="gfu:KM031_02085"/>
<name>A0A975S242_9RHOB</name>
<proteinExistence type="predicted"/>
<dbReference type="AlphaFoldDB" id="A0A975S242"/>
<evidence type="ECO:0000313" key="2">
    <source>
        <dbReference type="Proteomes" id="UP000679352"/>
    </source>
</evidence>
<dbReference type="EMBL" id="CP076361">
    <property type="protein sequence ID" value="QWK90725.1"/>
    <property type="molecule type" value="Genomic_DNA"/>
</dbReference>